<comment type="caution">
    <text evidence="1">The sequence shown here is derived from an EMBL/GenBank/DDBJ whole genome shotgun (WGS) entry which is preliminary data.</text>
</comment>
<dbReference type="AlphaFoldDB" id="A0A2A5T4C7"/>
<accession>A0A2A5T4C7</accession>
<dbReference type="Proteomes" id="UP000219020">
    <property type="component" value="Unassembled WGS sequence"/>
</dbReference>
<proteinExistence type="predicted"/>
<evidence type="ECO:0000313" key="2">
    <source>
        <dbReference type="Proteomes" id="UP000219020"/>
    </source>
</evidence>
<name>A0A2A5T4C7_9GAMM</name>
<sequence>METFKLDIDNAPNVRFTGELVANAANSDNQAIGSSYNGQTGR</sequence>
<gene>
    <name evidence="1" type="ORF">BTN49_1347</name>
</gene>
<reference evidence="2" key="1">
    <citation type="submission" date="2017-04" db="EMBL/GenBank/DDBJ databases">
        <title>Genome evolution of the luminous symbionts of deep sea anglerfish.</title>
        <authorList>
            <person name="Hendry T.A."/>
        </authorList>
    </citation>
    <scope>NUCLEOTIDE SEQUENCE [LARGE SCALE GENOMIC DNA]</scope>
</reference>
<protein>
    <submittedName>
        <fullName evidence="1">Uncharacterized protein</fullName>
    </submittedName>
</protein>
<keyword evidence="2" id="KW-1185">Reference proteome</keyword>
<evidence type="ECO:0000313" key="1">
    <source>
        <dbReference type="EMBL" id="PCS23019.1"/>
    </source>
</evidence>
<organism evidence="1 2">
    <name type="scientific">Candidatus Enterovibrio escicola</name>
    <dbReference type="NCBI Taxonomy" id="1927127"/>
    <lineage>
        <taxon>Bacteria</taxon>
        <taxon>Pseudomonadati</taxon>
        <taxon>Pseudomonadota</taxon>
        <taxon>Gammaproteobacteria</taxon>
        <taxon>Vibrionales</taxon>
        <taxon>Vibrionaceae</taxon>
        <taxon>Enterovibrio</taxon>
    </lineage>
</organism>
<dbReference type="EMBL" id="NBYY01000012">
    <property type="protein sequence ID" value="PCS23019.1"/>
    <property type="molecule type" value="Genomic_DNA"/>
</dbReference>